<evidence type="ECO:0000256" key="11">
    <source>
        <dbReference type="ARBA" id="ARBA00023268"/>
    </source>
</evidence>
<dbReference type="PANTHER" id="PTHR38011:SF7">
    <property type="entry name" value="2,5-DIAMINO-6-RIBOSYLAMINO-4(3H)-PYRIMIDINONE 5'-PHOSPHATE REDUCTASE"/>
    <property type="match status" value="1"/>
</dbReference>
<keyword evidence="9 12" id="KW-0521">NADP</keyword>
<evidence type="ECO:0000256" key="13">
    <source>
        <dbReference type="PIRSR" id="PIRSR006769-1"/>
    </source>
</evidence>
<evidence type="ECO:0000256" key="5">
    <source>
        <dbReference type="ARBA" id="ARBA00007417"/>
    </source>
</evidence>
<keyword evidence="11" id="KW-0511">Multifunctional enzyme</keyword>
<feature type="binding site" evidence="14">
    <location>
        <position position="310"/>
    </location>
    <ligand>
        <name>substrate</name>
    </ligand>
</feature>
<accession>A0A942DYA8</accession>
<evidence type="ECO:0000256" key="4">
    <source>
        <dbReference type="ARBA" id="ARBA00005259"/>
    </source>
</evidence>
<dbReference type="EC" id="3.5.4.26" evidence="12"/>
<dbReference type="PIRSF" id="PIRSF006769">
    <property type="entry name" value="RibD"/>
    <property type="match status" value="1"/>
</dbReference>
<dbReference type="GO" id="GO:0009231">
    <property type="term" value="P:riboflavin biosynthetic process"/>
    <property type="evidence" value="ECO:0007669"/>
    <property type="project" value="UniProtKB-KW"/>
</dbReference>
<dbReference type="Gene3D" id="3.40.430.10">
    <property type="entry name" value="Dihydrofolate Reductase, subunit A"/>
    <property type="match status" value="1"/>
</dbReference>
<evidence type="ECO:0000256" key="3">
    <source>
        <dbReference type="ARBA" id="ARBA00004910"/>
    </source>
</evidence>
<evidence type="ECO:0000259" key="16">
    <source>
        <dbReference type="PROSITE" id="PS51747"/>
    </source>
</evidence>
<feature type="binding site" evidence="14">
    <location>
        <position position="214"/>
    </location>
    <ligand>
        <name>NADP(+)</name>
        <dbReference type="ChEBI" id="CHEBI:58349"/>
    </ligand>
</feature>
<feature type="binding site" evidence="14">
    <location>
        <position position="210"/>
    </location>
    <ligand>
        <name>NADP(+)</name>
        <dbReference type="ChEBI" id="CHEBI:58349"/>
    </ligand>
</feature>
<gene>
    <name evidence="17" type="primary">ribD</name>
    <name evidence="17" type="ORF">KEU06_13465</name>
</gene>
<dbReference type="SUPFAM" id="SSF53597">
    <property type="entry name" value="Dihydrofolate reductase-like"/>
    <property type="match status" value="1"/>
</dbReference>
<dbReference type="GO" id="GO:0008703">
    <property type="term" value="F:5-amino-6-(5-phosphoribosylamino)uracil reductase activity"/>
    <property type="evidence" value="ECO:0007669"/>
    <property type="project" value="UniProtKB-EC"/>
</dbReference>
<evidence type="ECO:0000256" key="6">
    <source>
        <dbReference type="ARBA" id="ARBA00022619"/>
    </source>
</evidence>
<keyword evidence="8 12" id="KW-0862">Zinc</keyword>
<dbReference type="InterPro" id="IPR004794">
    <property type="entry name" value="Eubact_RibD"/>
</dbReference>
<keyword evidence="18" id="KW-1185">Reference proteome</keyword>
<dbReference type="InterPro" id="IPR016193">
    <property type="entry name" value="Cytidine_deaminase-like"/>
</dbReference>
<comment type="cofactor">
    <cofactor evidence="12 15">
        <name>Zn(2+)</name>
        <dbReference type="ChEBI" id="CHEBI:29105"/>
    </cofactor>
    <text evidence="12 15">Binds 1 zinc ion.</text>
</comment>
<proteinExistence type="inferred from homology"/>
<dbReference type="InterPro" id="IPR016192">
    <property type="entry name" value="APOBEC/CMP_deaminase_Zn-bd"/>
</dbReference>
<dbReference type="GO" id="GO:0008270">
    <property type="term" value="F:zinc ion binding"/>
    <property type="evidence" value="ECO:0007669"/>
    <property type="project" value="InterPro"/>
</dbReference>
<dbReference type="Pfam" id="PF00383">
    <property type="entry name" value="dCMP_cyt_deam_1"/>
    <property type="match status" value="1"/>
</dbReference>
<dbReference type="SUPFAM" id="SSF53927">
    <property type="entry name" value="Cytidine deaminase-like"/>
    <property type="match status" value="1"/>
</dbReference>
<comment type="catalytic activity">
    <reaction evidence="12">
        <text>2,5-diamino-6-hydroxy-4-(5-phosphoribosylamino)-pyrimidine + H2O + H(+) = 5-amino-6-(5-phospho-D-ribosylamino)uracil + NH4(+)</text>
        <dbReference type="Rhea" id="RHEA:21868"/>
        <dbReference type="ChEBI" id="CHEBI:15377"/>
        <dbReference type="ChEBI" id="CHEBI:15378"/>
        <dbReference type="ChEBI" id="CHEBI:28938"/>
        <dbReference type="ChEBI" id="CHEBI:58453"/>
        <dbReference type="ChEBI" id="CHEBI:58614"/>
        <dbReference type="EC" id="3.5.4.26"/>
    </reaction>
</comment>
<keyword evidence="10 12" id="KW-0560">Oxidoreductase</keyword>
<comment type="pathway">
    <text evidence="3 12">Cofactor biosynthesis; riboflavin biosynthesis; 5-amino-6-(D-ribitylamino)uracil from GTP: step 3/4.</text>
</comment>
<protein>
    <recommendedName>
        <fullName evidence="12">Riboflavin biosynthesis protein RibD</fullName>
    </recommendedName>
    <domain>
        <recommendedName>
            <fullName evidence="12">Diaminohydroxyphosphoribosylaminopyrimidine deaminase</fullName>
            <shortName evidence="12">DRAP deaminase</shortName>
            <ecNumber evidence="12">3.5.4.26</ecNumber>
        </recommendedName>
        <alternativeName>
            <fullName evidence="12">Riboflavin-specific deaminase</fullName>
        </alternativeName>
    </domain>
    <domain>
        <recommendedName>
            <fullName evidence="12">5-amino-6-(5-phosphoribosylamino)uracil reductase</fullName>
            <ecNumber evidence="12">1.1.1.193</ecNumber>
        </recommendedName>
        <alternativeName>
            <fullName evidence="12">HTP reductase</fullName>
        </alternativeName>
    </domain>
</protein>
<dbReference type="Pfam" id="PF01872">
    <property type="entry name" value="RibD_C"/>
    <property type="match status" value="1"/>
</dbReference>
<name>A0A942DYA8_9HYPH</name>
<dbReference type="EC" id="1.1.1.193" evidence="12"/>
<dbReference type="AlphaFoldDB" id="A0A942DYA8"/>
<evidence type="ECO:0000313" key="18">
    <source>
        <dbReference type="Proteomes" id="UP000680348"/>
    </source>
</evidence>
<dbReference type="EMBL" id="JAGWCR010000006">
    <property type="protein sequence ID" value="MBS3649618.1"/>
    <property type="molecule type" value="Genomic_DNA"/>
</dbReference>
<evidence type="ECO:0000313" key="17">
    <source>
        <dbReference type="EMBL" id="MBS3649618.1"/>
    </source>
</evidence>
<organism evidence="17 18">
    <name type="scientific">Pseudaminobacter soli</name>
    <name type="common">ex Zhang et al. 2022</name>
    <dbReference type="NCBI Taxonomy" id="2831468"/>
    <lineage>
        <taxon>Bacteria</taxon>
        <taxon>Pseudomonadati</taxon>
        <taxon>Pseudomonadota</taxon>
        <taxon>Alphaproteobacteria</taxon>
        <taxon>Hyphomicrobiales</taxon>
        <taxon>Phyllobacteriaceae</taxon>
        <taxon>Pseudaminobacter</taxon>
    </lineage>
</organism>
<dbReference type="RefSeq" id="WP_188255169.1">
    <property type="nucleotide sequence ID" value="NZ_JABVCF010000006.1"/>
</dbReference>
<evidence type="ECO:0000256" key="14">
    <source>
        <dbReference type="PIRSR" id="PIRSR006769-2"/>
    </source>
</evidence>
<feature type="binding site" evidence="14">
    <location>
        <position position="221"/>
    </location>
    <ligand>
        <name>NADP(+)</name>
        <dbReference type="ChEBI" id="CHEBI:58349"/>
    </ligand>
</feature>
<dbReference type="InterPro" id="IPR002125">
    <property type="entry name" value="CMP_dCMP_dom"/>
</dbReference>
<feature type="binding site" evidence="15">
    <location>
        <position position="64"/>
    </location>
    <ligand>
        <name>Zn(2+)</name>
        <dbReference type="ChEBI" id="CHEBI:29105"/>
        <note>catalytic</note>
    </ligand>
</feature>
<keyword evidence="12 17" id="KW-0378">Hydrolase</keyword>
<evidence type="ECO:0000256" key="8">
    <source>
        <dbReference type="ARBA" id="ARBA00022833"/>
    </source>
</evidence>
<dbReference type="Gene3D" id="3.40.140.10">
    <property type="entry name" value="Cytidine Deaminase, domain 2"/>
    <property type="match status" value="1"/>
</dbReference>
<dbReference type="Proteomes" id="UP000680348">
    <property type="component" value="Unassembled WGS sequence"/>
</dbReference>
<dbReference type="InterPro" id="IPR024072">
    <property type="entry name" value="DHFR-like_dom_sf"/>
</dbReference>
<sequence>MSGGQSAEWTETDRRFMAAAIRLSLWNRGLTGENPSVGALIVRQGAGDPVIVGRGVTAFGGRPHAELVALREAGEAARGATAYVTLEPCSHIGKAPPCADALVSCGVSRVVIAALDPDKRVAGRGVSILRQAGIEVASGCLEDEARHAMAGFLSLKGRGRPWLTLKMAVSADGMIGRSGAGQVPITGETARRAVQMMRVEHEAIMVGVGTAVADDPLLNVRLPGLETRSPTRVIIDPFLRTPPASRLFDDAAPPRVLMLASAKADRRRLDALKERGADIRTIGSDYKGRFDPVEILRVLGVIGLKSVLLEGGAETARRFLDAGLVDRIALFTGDAQVGTDGIASPINENSIPPGFEAVRTASYGKDRLIEYERTS</sequence>
<evidence type="ECO:0000256" key="10">
    <source>
        <dbReference type="ARBA" id="ARBA00023002"/>
    </source>
</evidence>
<evidence type="ECO:0000256" key="9">
    <source>
        <dbReference type="ARBA" id="ARBA00022857"/>
    </source>
</evidence>
<feature type="binding site" evidence="14">
    <location>
        <position position="218"/>
    </location>
    <ligand>
        <name>substrate</name>
    </ligand>
</feature>
<comment type="pathway">
    <text evidence="2 12">Cofactor biosynthesis; riboflavin biosynthesis; 5-amino-6-(D-ribitylamino)uracil from GTP: step 2/4.</text>
</comment>
<comment type="similarity">
    <text evidence="4 12">In the N-terminal section; belongs to the cytidine and deoxycytidylate deaminase family.</text>
</comment>
<feature type="binding site" evidence="15">
    <location>
        <position position="98"/>
    </location>
    <ligand>
        <name>Zn(2+)</name>
        <dbReference type="ChEBI" id="CHEBI:29105"/>
        <note>catalytic</note>
    </ligand>
</feature>
<dbReference type="PROSITE" id="PS00903">
    <property type="entry name" value="CYT_DCMP_DEAMINASES_1"/>
    <property type="match status" value="1"/>
</dbReference>
<evidence type="ECO:0000256" key="15">
    <source>
        <dbReference type="PIRSR" id="PIRSR006769-3"/>
    </source>
</evidence>
<evidence type="ECO:0000256" key="2">
    <source>
        <dbReference type="ARBA" id="ARBA00004882"/>
    </source>
</evidence>
<feature type="binding site" evidence="14">
    <location>
        <position position="168"/>
    </location>
    <ligand>
        <name>NADP(+)</name>
        <dbReference type="ChEBI" id="CHEBI:58349"/>
    </ligand>
</feature>
<evidence type="ECO:0000256" key="1">
    <source>
        <dbReference type="ARBA" id="ARBA00002151"/>
    </source>
</evidence>
<comment type="catalytic activity">
    <reaction evidence="12">
        <text>5-amino-6-(5-phospho-D-ribitylamino)uracil + NADP(+) = 5-amino-6-(5-phospho-D-ribosylamino)uracil + NADPH + H(+)</text>
        <dbReference type="Rhea" id="RHEA:17845"/>
        <dbReference type="ChEBI" id="CHEBI:15378"/>
        <dbReference type="ChEBI" id="CHEBI:57783"/>
        <dbReference type="ChEBI" id="CHEBI:58349"/>
        <dbReference type="ChEBI" id="CHEBI:58421"/>
        <dbReference type="ChEBI" id="CHEBI:58453"/>
        <dbReference type="EC" id="1.1.1.193"/>
    </reaction>
</comment>
<comment type="function">
    <text evidence="1 12">Converts 2,5-diamino-6-(ribosylamino)-4(3h)-pyrimidinone 5'-phosphate into 5-amino-6-(ribosylamino)-2,4(1h,3h)-pyrimidinedione 5'-phosphate.</text>
</comment>
<dbReference type="PANTHER" id="PTHR38011">
    <property type="entry name" value="DIHYDROFOLATE REDUCTASE FAMILY PROTEIN (AFU_ORTHOLOGUE AFUA_8G06820)"/>
    <property type="match status" value="1"/>
</dbReference>
<keyword evidence="6 12" id="KW-0686">Riboflavin biosynthesis</keyword>
<dbReference type="InterPro" id="IPR002734">
    <property type="entry name" value="RibDG_C"/>
</dbReference>
<comment type="similarity">
    <text evidence="5 12">In the C-terminal section; belongs to the HTP reductase family.</text>
</comment>
<feature type="active site" description="Proton donor" evidence="13">
    <location>
        <position position="66"/>
    </location>
</feature>
<dbReference type="InterPro" id="IPR050765">
    <property type="entry name" value="Riboflavin_Biosynth_HTPR"/>
</dbReference>
<feature type="binding site" evidence="15">
    <location>
        <position position="89"/>
    </location>
    <ligand>
        <name>Zn(2+)</name>
        <dbReference type="ChEBI" id="CHEBI:29105"/>
        <note>catalytic</note>
    </ligand>
</feature>
<keyword evidence="7 12" id="KW-0479">Metal-binding</keyword>
<feature type="domain" description="CMP/dCMP-type deaminase" evidence="16">
    <location>
        <begin position="11"/>
        <end position="137"/>
    </location>
</feature>
<evidence type="ECO:0000256" key="7">
    <source>
        <dbReference type="ARBA" id="ARBA00022723"/>
    </source>
</evidence>
<dbReference type="NCBIfam" id="TIGR00326">
    <property type="entry name" value="eubact_ribD"/>
    <property type="match status" value="1"/>
</dbReference>
<evidence type="ECO:0000256" key="12">
    <source>
        <dbReference type="PIRNR" id="PIRNR006769"/>
    </source>
</evidence>
<dbReference type="PROSITE" id="PS51747">
    <property type="entry name" value="CYT_DCMP_DEAMINASES_2"/>
    <property type="match status" value="1"/>
</dbReference>
<dbReference type="GO" id="GO:0008835">
    <property type="term" value="F:diaminohydroxyphosphoribosylaminopyrimidine deaminase activity"/>
    <property type="evidence" value="ECO:0007669"/>
    <property type="project" value="UniProtKB-EC"/>
</dbReference>
<feature type="binding site" evidence="14">
    <location>
        <position position="198"/>
    </location>
    <ligand>
        <name>substrate</name>
    </ligand>
</feature>
<comment type="caution">
    <text evidence="17">The sequence shown here is derived from an EMBL/GenBank/DDBJ whole genome shotgun (WGS) entry which is preliminary data.</text>
</comment>
<dbReference type="CDD" id="cd01284">
    <property type="entry name" value="Riboflavin_deaminase-reductase"/>
    <property type="match status" value="1"/>
</dbReference>
<reference evidence="17" key="1">
    <citation type="submission" date="2021-04" db="EMBL/GenBank/DDBJ databases">
        <title>Pseudaminobacter soli sp. nov., isolated from paddy soil contaminated by heavy metals.</title>
        <authorList>
            <person name="Zhang K."/>
        </authorList>
    </citation>
    <scope>NUCLEOTIDE SEQUENCE</scope>
    <source>
        <strain evidence="17">19-2017</strain>
    </source>
</reference>